<dbReference type="RefSeq" id="XP_020052138.1">
    <property type="nucleotide sequence ID" value="XM_020205965.1"/>
</dbReference>
<evidence type="ECO:0000313" key="4">
    <source>
        <dbReference type="Proteomes" id="UP000184546"/>
    </source>
</evidence>
<evidence type="ECO:0000256" key="2">
    <source>
        <dbReference type="SAM" id="Phobius"/>
    </source>
</evidence>
<feature type="region of interest" description="Disordered" evidence="1">
    <location>
        <begin position="25"/>
        <end position="59"/>
    </location>
</feature>
<dbReference type="AlphaFoldDB" id="A0A1L9WI09"/>
<keyword evidence="4" id="KW-1185">Reference proteome</keyword>
<dbReference type="OrthoDB" id="4721035at2759"/>
<feature type="transmembrane region" description="Helical" evidence="2">
    <location>
        <begin position="196"/>
        <end position="216"/>
    </location>
</feature>
<keyword evidence="2" id="KW-1133">Transmembrane helix</keyword>
<reference evidence="4" key="1">
    <citation type="journal article" date="2017" name="Genome Biol.">
        <title>Comparative genomics reveals high biological diversity and specific adaptations in the industrially and medically important fungal genus Aspergillus.</title>
        <authorList>
            <person name="de Vries R.P."/>
            <person name="Riley R."/>
            <person name="Wiebenga A."/>
            <person name="Aguilar-Osorio G."/>
            <person name="Amillis S."/>
            <person name="Uchima C.A."/>
            <person name="Anderluh G."/>
            <person name="Asadollahi M."/>
            <person name="Askin M."/>
            <person name="Barry K."/>
            <person name="Battaglia E."/>
            <person name="Bayram O."/>
            <person name="Benocci T."/>
            <person name="Braus-Stromeyer S.A."/>
            <person name="Caldana C."/>
            <person name="Canovas D."/>
            <person name="Cerqueira G.C."/>
            <person name="Chen F."/>
            <person name="Chen W."/>
            <person name="Choi C."/>
            <person name="Clum A."/>
            <person name="Dos Santos R.A."/>
            <person name="Damasio A.R."/>
            <person name="Diallinas G."/>
            <person name="Emri T."/>
            <person name="Fekete E."/>
            <person name="Flipphi M."/>
            <person name="Freyberg S."/>
            <person name="Gallo A."/>
            <person name="Gournas C."/>
            <person name="Habgood R."/>
            <person name="Hainaut M."/>
            <person name="Harispe M.L."/>
            <person name="Henrissat B."/>
            <person name="Hilden K.S."/>
            <person name="Hope R."/>
            <person name="Hossain A."/>
            <person name="Karabika E."/>
            <person name="Karaffa L."/>
            <person name="Karanyi Z."/>
            <person name="Krasevec N."/>
            <person name="Kuo A."/>
            <person name="Kusch H."/>
            <person name="LaButti K."/>
            <person name="Lagendijk E.L."/>
            <person name="Lapidus A."/>
            <person name="Levasseur A."/>
            <person name="Lindquist E."/>
            <person name="Lipzen A."/>
            <person name="Logrieco A.F."/>
            <person name="MacCabe A."/>
            <person name="Maekelae M.R."/>
            <person name="Malavazi I."/>
            <person name="Melin P."/>
            <person name="Meyer V."/>
            <person name="Mielnichuk N."/>
            <person name="Miskei M."/>
            <person name="Molnar A.P."/>
            <person name="Mule G."/>
            <person name="Ngan C.Y."/>
            <person name="Orejas M."/>
            <person name="Orosz E."/>
            <person name="Ouedraogo J.P."/>
            <person name="Overkamp K.M."/>
            <person name="Park H.-S."/>
            <person name="Perrone G."/>
            <person name="Piumi F."/>
            <person name="Punt P.J."/>
            <person name="Ram A.F."/>
            <person name="Ramon A."/>
            <person name="Rauscher S."/>
            <person name="Record E."/>
            <person name="Riano-Pachon D.M."/>
            <person name="Robert V."/>
            <person name="Roehrig J."/>
            <person name="Ruller R."/>
            <person name="Salamov A."/>
            <person name="Salih N.S."/>
            <person name="Samson R.A."/>
            <person name="Sandor E."/>
            <person name="Sanguinetti M."/>
            <person name="Schuetze T."/>
            <person name="Sepcic K."/>
            <person name="Shelest E."/>
            <person name="Sherlock G."/>
            <person name="Sophianopoulou V."/>
            <person name="Squina F.M."/>
            <person name="Sun H."/>
            <person name="Susca A."/>
            <person name="Todd R.B."/>
            <person name="Tsang A."/>
            <person name="Unkles S.E."/>
            <person name="van de Wiele N."/>
            <person name="van Rossen-Uffink D."/>
            <person name="Oliveira J.V."/>
            <person name="Vesth T.C."/>
            <person name="Visser J."/>
            <person name="Yu J.-H."/>
            <person name="Zhou M."/>
            <person name="Andersen M.R."/>
            <person name="Archer D.B."/>
            <person name="Baker S.E."/>
            <person name="Benoit I."/>
            <person name="Brakhage A.A."/>
            <person name="Braus G.H."/>
            <person name="Fischer R."/>
            <person name="Frisvad J.C."/>
            <person name="Goldman G.H."/>
            <person name="Houbraken J."/>
            <person name="Oakley B."/>
            <person name="Pocsi I."/>
            <person name="Scazzocchio C."/>
            <person name="Seiboth B."/>
            <person name="vanKuyk P.A."/>
            <person name="Wortman J."/>
            <person name="Dyer P.S."/>
            <person name="Grigoriev I.V."/>
        </authorList>
    </citation>
    <scope>NUCLEOTIDE SEQUENCE [LARGE SCALE GENOMIC DNA]</scope>
    <source>
        <strain evidence="4">ATCC 16872 / CBS 172.66 / WB 5094</strain>
    </source>
</reference>
<name>A0A1L9WI09_ASPA1</name>
<dbReference type="VEuPathDB" id="FungiDB:ASPACDRAFT_81837"/>
<dbReference type="OMA" id="DMSMRTW"/>
<dbReference type="GeneID" id="30979779"/>
<feature type="transmembrane region" description="Helical" evidence="2">
    <location>
        <begin position="87"/>
        <end position="116"/>
    </location>
</feature>
<dbReference type="STRING" id="690307.A0A1L9WI09"/>
<dbReference type="Proteomes" id="UP000184546">
    <property type="component" value="Unassembled WGS sequence"/>
</dbReference>
<keyword evidence="2" id="KW-0812">Transmembrane</keyword>
<proteinExistence type="predicted"/>
<dbReference type="EMBL" id="KV878988">
    <property type="protein sequence ID" value="OJJ95798.1"/>
    <property type="molecule type" value="Genomic_DNA"/>
</dbReference>
<accession>A0A1L9WI09</accession>
<gene>
    <name evidence="3" type="ORF">ASPACDRAFT_81837</name>
</gene>
<feature type="transmembrane region" description="Helical" evidence="2">
    <location>
        <begin position="136"/>
        <end position="158"/>
    </location>
</feature>
<evidence type="ECO:0000256" key="1">
    <source>
        <dbReference type="SAM" id="MobiDB-lite"/>
    </source>
</evidence>
<sequence>MASESTAEHHLLEFQHDVDLHLNTTLSPTEDDGDMGVKPVASPTSSPSPGSPPQRRDTTCSELDSNDVFQLMNCSSREPVIERCCSWFFATLTVLSTYTTLLSGLFLIIACLKPYYGNLIGDTGGLAPSSATLLSAFFAKTIELSYVTVSVAFVGQLLSRRALRRGSRGISISDMSLRMWITQPGSLFMQWETLRYSGGTLLGIIALIATLVSMLYTTAAEALVSPKSAMGPVYERILYGNVSTSFANPTYLEAQCDTPITATIDPSAGRNETCVSMEIVGRAYHDFEQYMQQWSGLAQANNATSTSLRTRIKPHGSLYDNTTVTGSWIEVTDMTAASQKYKRMVNNVTAAFPHGGLYEAARNPRNGIRQPNGATGDGKYILQASVPAPAVNVLCAGLSKEELEPIIYTEWPNHEPFNSTTWYEEAPAYYQSTNQTEVDEIFGFAPGTDHPAPVFPIYPTEYNTIFNAKVENSSALYLLGTAPTGHDPAYVLCALKAKQSGLCSVQYQVDSSGAELSTRCEDPTDTLQYSRRVPGVVEDNYDINWKSVGWLWLDAVSLGSGIAGEDASIERLLTQMVPAYDNSSNIATLNANVPSVAEAMAVLTSVTLMISSQDAPYVPFWNYSGYANQILPSPVQQIFNATLQSSGYASGHAVNWQKSFYVVLVLAFLTSVLFMAFFMVEVRGRLLNDFTEPSSMFALAINSPPTERLHGACGGGPTGRELQDRWHVGMVEDSHHYYIRPIADGEFTPPDPGSDDETVKGGRTHLAVHEYRSVSRGAATPMSFLY</sequence>
<evidence type="ECO:0000313" key="3">
    <source>
        <dbReference type="EMBL" id="OJJ95798.1"/>
    </source>
</evidence>
<organism evidence="3 4">
    <name type="scientific">Aspergillus aculeatus (strain ATCC 16872 / CBS 172.66 / WB 5094)</name>
    <dbReference type="NCBI Taxonomy" id="690307"/>
    <lineage>
        <taxon>Eukaryota</taxon>
        <taxon>Fungi</taxon>
        <taxon>Dikarya</taxon>
        <taxon>Ascomycota</taxon>
        <taxon>Pezizomycotina</taxon>
        <taxon>Eurotiomycetes</taxon>
        <taxon>Eurotiomycetidae</taxon>
        <taxon>Eurotiales</taxon>
        <taxon>Aspergillaceae</taxon>
        <taxon>Aspergillus</taxon>
        <taxon>Aspergillus subgen. Circumdati</taxon>
    </lineage>
</organism>
<keyword evidence="2" id="KW-0472">Membrane</keyword>
<feature type="transmembrane region" description="Helical" evidence="2">
    <location>
        <begin position="660"/>
        <end position="680"/>
    </location>
</feature>
<protein>
    <submittedName>
        <fullName evidence="3">Uncharacterized protein</fullName>
    </submittedName>
</protein>